<name>A0ABV0ZVG8_9TELE</name>
<comment type="caution">
    <text evidence="1">The sequence shown here is derived from an EMBL/GenBank/DDBJ whole genome shotgun (WGS) entry which is preliminary data.</text>
</comment>
<dbReference type="EMBL" id="JAHRIP010074823">
    <property type="protein sequence ID" value="MEQ2309530.1"/>
    <property type="molecule type" value="Genomic_DNA"/>
</dbReference>
<evidence type="ECO:0000313" key="1">
    <source>
        <dbReference type="EMBL" id="MEQ2309530.1"/>
    </source>
</evidence>
<gene>
    <name evidence="1" type="ORF">AMECASPLE_039758</name>
</gene>
<accession>A0ABV0ZVG8</accession>
<reference evidence="1 2" key="1">
    <citation type="submission" date="2021-06" db="EMBL/GenBank/DDBJ databases">
        <authorList>
            <person name="Palmer J.M."/>
        </authorList>
    </citation>
    <scope>NUCLEOTIDE SEQUENCE [LARGE SCALE GENOMIC DNA]</scope>
    <source>
        <strain evidence="1 2">AS_MEX2019</strain>
        <tissue evidence="1">Muscle</tissue>
    </source>
</reference>
<evidence type="ECO:0000313" key="2">
    <source>
        <dbReference type="Proteomes" id="UP001469553"/>
    </source>
</evidence>
<sequence>MHGLVFQHHSGTDRWCCSAEEAKFLRHVCVRCSHVGSGCLDPSSPARIPGEGPASPPDLTFLIIIFIIMFSVKQLMCTETSVLKALF</sequence>
<protein>
    <submittedName>
        <fullName evidence="1">Uncharacterized protein</fullName>
    </submittedName>
</protein>
<proteinExistence type="predicted"/>
<dbReference type="Proteomes" id="UP001469553">
    <property type="component" value="Unassembled WGS sequence"/>
</dbReference>
<organism evidence="1 2">
    <name type="scientific">Ameca splendens</name>
    <dbReference type="NCBI Taxonomy" id="208324"/>
    <lineage>
        <taxon>Eukaryota</taxon>
        <taxon>Metazoa</taxon>
        <taxon>Chordata</taxon>
        <taxon>Craniata</taxon>
        <taxon>Vertebrata</taxon>
        <taxon>Euteleostomi</taxon>
        <taxon>Actinopterygii</taxon>
        <taxon>Neopterygii</taxon>
        <taxon>Teleostei</taxon>
        <taxon>Neoteleostei</taxon>
        <taxon>Acanthomorphata</taxon>
        <taxon>Ovalentaria</taxon>
        <taxon>Atherinomorphae</taxon>
        <taxon>Cyprinodontiformes</taxon>
        <taxon>Goodeidae</taxon>
        <taxon>Ameca</taxon>
    </lineage>
</organism>
<keyword evidence="2" id="KW-1185">Reference proteome</keyword>